<dbReference type="InterPro" id="IPR011989">
    <property type="entry name" value="ARM-like"/>
</dbReference>
<evidence type="ECO:0000256" key="8">
    <source>
        <dbReference type="SAM" id="Coils"/>
    </source>
</evidence>
<dbReference type="AlphaFoldDB" id="A0A6P3X5N0"/>
<keyword evidence="8" id="KW-0175">Coiled coil</keyword>
<dbReference type="SUPFAM" id="SSF48371">
    <property type="entry name" value="ARM repeat"/>
    <property type="match status" value="1"/>
</dbReference>
<evidence type="ECO:0000259" key="9">
    <source>
        <dbReference type="Pfam" id="PF12719"/>
    </source>
</evidence>
<evidence type="ECO:0000256" key="1">
    <source>
        <dbReference type="ARBA" id="ARBA00004286"/>
    </source>
</evidence>
<evidence type="ECO:0000256" key="5">
    <source>
        <dbReference type="ARBA" id="ARBA00022776"/>
    </source>
</evidence>
<proteinExistence type="inferred from homology"/>
<feature type="coiled-coil region" evidence="8">
    <location>
        <begin position="471"/>
        <end position="500"/>
    </location>
</feature>
<dbReference type="Proteomes" id="UP000515204">
    <property type="component" value="Unplaced"/>
</dbReference>
<keyword evidence="4" id="KW-0132">Cell division</keyword>
<evidence type="ECO:0000313" key="10">
    <source>
        <dbReference type="Proteomes" id="UP000515204"/>
    </source>
</evidence>
<feature type="domain" description="Nuclear condensin complex subunit 3 C-terminal" evidence="9">
    <location>
        <begin position="547"/>
        <end position="846"/>
    </location>
</feature>
<dbReference type="GO" id="GO:0000793">
    <property type="term" value="C:condensed chromosome"/>
    <property type="evidence" value="ECO:0007669"/>
    <property type="project" value="TreeGrafter"/>
</dbReference>
<keyword evidence="6" id="KW-0226">DNA condensation</keyword>
<evidence type="ECO:0000256" key="2">
    <source>
        <dbReference type="ARBA" id="ARBA00006533"/>
    </source>
</evidence>
<dbReference type="GO" id="GO:0007076">
    <property type="term" value="P:mitotic chromosome condensation"/>
    <property type="evidence" value="ECO:0007669"/>
    <property type="project" value="InterPro"/>
</dbReference>
<dbReference type="Gene3D" id="1.25.10.10">
    <property type="entry name" value="Leucine-rich Repeat Variant"/>
    <property type="match status" value="2"/>
</dbReference>
<name>A0A6P3X5N0_DINQU</name>
<sequence>MACALENSMKKIFFNVQFNKTDHSRYMKKLNKLYDKTKLDVFWECFLSCLKVPLTMAQQHPRIINTLEFCAKFSMRFYSCAENETTESMSPFLNKLFTFLLSSHNAKDKAVRYRICHFLNMLLNSMGDNAFMDDSLCDQITVSMMDRLLDKSPKVRAQAVFALHRLQDPSDDECPIIRMYLFHLSKDPKAEVRRAVLATIGKNQRTLQAALKRTRDIDDSVRKMAYEFISKITVRSLTIEQRERLLKDGLKDRSESVKACVCKVLLPMWLRYYKGEYINLIHALDAGIGTETAALALQTLFTNADSKTLLEQVPVDKNTRLIPLTTLSNENVLYWKCVIDHFYQSSYMEELDLIIPELSGFCNYIREFIIFISSKQYEEWEKQCHKFILLQLFKIAEKYDLSDEVGRKNLQEVITDTLMSDHCSNEIIECTVCYLGKVVPNISSMLDLVANIISEIRLPLKASVPTQQVFEDQQNNEVQKAQLKVDLLELEEELYETVKKEDYLKADIIKEQIKIVKEKISQLSKVPEAIITDDIRDEKNDAVTMTKCLGILCAAMQVQSIRALTPTLRTMMSIVLDSLDHPDDNVHVLALKALGLYCILDKEMAKKHIMIFFYQFSAEQENPDIWIIALKGIFDLLLLYGLEYFQILQDSEDKVQKTRTLYTHEDSIVSLNNERSETEESSCNFVKILTGLLDNVNQELRTIAAEGLCKLLLNRRINSSNLVSRLIILCYNPANADDIYLRQCLCAFFDHFVVRVPDALEMLENAYFPTLRVLCNAPEISPLQEVDVYHVSRFILSLIRRSCQKSGEQTFYTQNNLAFDILAEILNPASNIDQETLIKSLTILHIKIEDDPSKENLLEAIEKVTDTIKDSDKRLLKYIREFKKSLETPSEAMEVDTSAQSEHEN</sequence>
<dbReference type="InterPro" id="IPR016024">
    <property type="entry name" value="ARM-type_fold"/>
</dbReference>
<comment type="subcellular location">
    <subcellularLocation>
        <location evidence="1">Chromosome</location>
    </subcellularLocation>
</comment>
<evidence type="ECO:0000256" key="7">
    <source>
        <dbReference type="ARBA" id="ARBA00023306"/>
    </source>
</evidence>
<evidence type="ECO:0000256" key="3">
    <source>
        <dbReference type="ARBA" id="ARBA00022454"/>
    </source>
</evidence>
<dbReference type="GO" id="GO:0000796">
    <property type="term" value="C:condensin complex"/>
    <property type="evidence" value="ECO:0007669"/>
    <property type="project" value="InterPro"/>
</dbReference>
<protein>
    <submittedName>
        <fullName evidence="11">Condensin complex subunit 3</fullName>
    </submittedName>
</protein>
<reference evidence="11" key="1">
    <citation type="submission" date="2025-08" db="UniProtKB">
        <authorList>
            <consortium name="RefSeq"/>
        </authorList>
    </citation>
    <scope>IDENTIFICATION</scope>
</reference>
<comment type="similarity">
    <text evidence="2">Belongs to the CND3 (condensin subunit 3) family.</text>
</comment>
<accession>A0A6P3X5N0</accession>
<keyword evidence="3" id="KW-0158">Chromosome</keyword>
<evidence type="ECO:0000313" key="11">
    <source>
        <dbReference type="RefSeq" id="XP_014473567.1"/>
    </source>
</evidence>
<dbReference type="PANTHER" id="PTHR14418:SF5">
    <property type="entry name" value="CONDENSIN COMPLEX SUBUNIT 3"/>
    <property type="match status" value="1"/>
</dbReference>
<dbReference type="InterPro" id="IPR027165">
    <property type="entry name" value="CND3"/>
</dbReference>
<dbReference type="InterPro" id="IPR025977">
    <property type="entry name" value="Cnd3_C"/>
</dbReference>
<dbReference type="Pfam" id="PF12719">
    <property type="entry name" value="Cnd3"/>
    <property type="match status" value="1"/>
</dbReference>
<dbReference type="PANTHER" id="PTHR14418">
    <property type="entry name" value="CONDENSIN COMPLEX SUBUNIT 3-RELATED"/>
    <property type="match status" value="1"/>
</dbReference>
<dbReference type="KEGG" id="dqu:106743858"/>
<keyword evidence="5" id="KW-0498">Mitosis</keyword>
<keyword evidence="10" id="KW-1185">Reference proteome</keyword>
<dbReference type="OrthoDB" id="27187at2759"/>
<organism evidence="10 11">
    <name type="scientific">Dinoponera quadriceps</name>
    <name type="common">South American ant</name>
    <dbReference type="NCBI Taxonomy" id="609295"/>
    <lineage>
        <taxon>Eukaryota</taxon>
        <taxon>Metazoa</taxon>
        <taxon>Ecdysozoa</taxon>
        <taxon>Arthropoda</taxon>
        <taxon>Hexapoda</taxon>
        <taxon>Insecta</taxon>
        <taxon>Pterygota</taxon>
        <taxon>Neoptera</taxon>
        <taxon>Endopterygota</taxon>
        <taxon>Hymenoptera</taxon>
        <taxon>Apocrita</taxon>
        <taxon>Aculeata</taxon>
        <taxon>Formicoidea</taxon>
        <taxon>Formicidae</taxon>
        <taxon>Ponerinae</taxon>
        <taxon>Ponerini</taxon>
        <taxon>Dinoponera</taxon>
    </lineage>
</organism>
<evidence type="ECO:0000256" key="6">
    <source>
        <dbReference type="ARBA" id="ARBA00023067"/>
    </source>
</evidence>
<dbReference type="GO" id="GO:0051301">
    <property type="term" value="P:cell division"/>
    <property type="evidence" value="ECO:0007669"/>
    <property type="project" value="UniProtKB-KW"/>
</dbReference>
<dbReference type="CTD" id="36440"/>
<keyword evidence="7" id="KW-0131">Cell cycle</keyword>
<dbReference type="GO" id="GO:0005737">
    <property type="term" value="C:cytoplasm"/>
    <property type="evidence" value="ECO:0007669"/>
    <property type="project" value="TreeGrafter"/>
</dbReference>
<dbReference type="RefSeq" id="XP_014473567.1">
    <property type="nucleotide sequence ID" value="XM_014618081.1"/>
</dbReference>
<evidence type="ECO:0000256" key="4">
    <source>
        <dbReference type="ARBA" id="ARBA00022618"/>
    </source>
</evidence>
<gene>
    <name evidence="11" type="primary">LOC106743858</name>
</gene>
<dbReference type="GeneID" id="106743858"/>